<comment type="caution">
    <text evidence="1">The sequence shown here is derived from an EMBL/GenBank/DDBJ whole genome shotgun (WGS) entry which is preliminary data.</text>
</comment>
<dbReference type="Proteomes" id="UP000242616">
    <property type="component" value="Unassembled WGS sequence"/>
</dbReference>
<proteinExistence type="predicted"/>
<protein>
    <submittedName>
        <fullName evidence="1">Uncharacterized protein</fullName>
    </submittedName>
</protein>
<evidence type="ECO:0000313" key="1">
    <source>
        <dbReference type="EMBL" id="ONN28080.1"/>
    </source>
</evidence>
<name>A0ABX3IJR3_9BACT</name>
<gene>
    <name evidence="1" type="ORF">XJ44_00610</name>
</gene>
<organism evidence="1 2">
    <name type="scientific">Thermosipho affectus</name>
    <dbReference type="NCBI Taxonomy" id="660294"/>
    <lineage>
        <taxon>Bacteria</taxon>
        <taxon>Thermotogati</taxon>
        <taxon>Thermotogota</taxon>
        <taxon>Thermotogae</taxon>
        <taxon>Thermotogales</taxon>
        <taxon>Fervidobacteriaceae</taxon>
        <taxon>Thermosipho</taxon>
    </lineage>
</organism>
<dbReference type="EMBL" id="LBFC01000002">
    <property type="protein sequence ID" value="ONN28080.1"/>
    <property type="molecule type" value="Genomic_DNA"/>
</dbReference>
<sequence length="136" mass="16261">MKKLIDEIFKTENEFKRYFKSVIGIMTGLREFSKIVKTQSLWRSKERPRTTRPVFVEYLENNTCRLLFLSTKNYSKIKIDIRRECSVSKECNLNRMSYAFKKKGKFIFDGIPREIVDKYFKKCGVCKKNLDDFLKG</sequence>
<evidence type="ECO:0000313" key="2">
    <source>
        <dbReference type="Proteomes" id="UP000242616"/>
    </source>
</evidence>
<keyword evidence="2" id="KW-1185">Reference proteome</keyword>
<reference evidence="1 2" key="1">
    <citation type="submission" date="2015-06" db="EMBL/GenBank/DDBJ databases">
        <title>Genome sequencing of Thermotogales isolates from hydrothermal vents.</title>
        <authorList>
            <person name="Haverkamp T.H."/>
            <person name="Kublanov I.V."/>
            <person name="Nesbo C.L."/>
        </authorList>
    </citation>
    <scope>NUCLEOTIDE SEQUENCE [LARGE SCALE GENOMIC DNA]</scope>
    <source>
        <strain evidence="2">ik275mar</strain>
    </source>
</reference>
<accession>A0ABX3IJR3</accession>
<dbReference type="RefSeq" id="WP_077197732.1">
    <property type="nucleotide sequence ID" value="NZ_LBFC01000002.1"/>
</dbReference>